<organism evidence="1 2">
    <name type="scientific">Etheostoma spectabile</name>
    <name type="common">orangethroat darter</name>
    <dbReference type="NCBI Taxonomy" id="54343"/>
    <lineage>
        <taxon>Eukaryota</taxon>
        <taxon>Metazoa</taxon>
        <taxon>Chordata</taxon>
        <taxon>Craniata</taxon>
        <taxon>Vertebrata</taxon>
        <taxon>Euteleostomi</taxon>
        <taxon>Actinopterygii</taxon>
        <taxon>Neopterygii</taxon>
        <taxon>Teleostei</taxon>
        <taxon>Neoteleostei</taxon>
        <taxon>Acanthomorphata</taxon>
        <taxon>Eupercaria</taxon>
        <taxon>Perciformes</taxon>
        <taxon>Percoidei</taxon>
        <taxon>Percidae</taxon>
        <taxon>Etheostomatinae</taxon>
        <taxon>Etheostoma</taxon>
    </lineage>
</organism>
<accession>A0A5J5CH42</accession>
<feature type="non-terminal residue" evidence="1">
    <location>
        <position position="104"/>
    </location>
</feature>
<evidence type="ECO:0000313" key="1">
    <source>
        <dbReference type="EMBL" id="KAA8581117.1"/>
    </source>
</evidence>
<keyword evidence="2" id="KW-1185">Reference proteome</keyword>
<name>A0A5J5CH42_9PERO</name>
<protein>
    <submittedName>
        <fullName evidence="1">Uncharacterized protein</fullName>
    </submittedName>
</protein>
<evidence type="ECO:0000313" key="2">
    <source>
        <dbReference type="Proteomes" id="UP000327493"/>
    </source>
</evidence>
<comment type="caution">
    <text evidence="1">The sequence shown here is derived from an EMBL/GenBank/DDBJ whole genome shotgun (WGS) entry which is preliminary data.</text>
</comment>
<dbReference type="AlphaFoldDB" id="A0A5J5CH42"/>
<dbReference type="EMBL" id="VOFY01000021">
    <property type="protein sequence ID" value="KAA8581117.1"/>
    <property type="molecule type" value="Genomic_DNA"/>
</dbReference>
<proteinExistence type="predicted"/>
<sequence length="104" mass="11986">VNGLLHKVKKILVDKRVVKDVDKLSHHYQTSSLQAFHSLFLCFPPKNVVFPFMGMLCRSYLVYNENADSEQATTSAGHPAFRVVFRKHNPTWVCFYCEASKNRP</sequence>
<feature type="non-terminal residue" evidence="1">
    <location>
        <position position="1"/>
    </location>
</feature>
<reference evidence="1 2" key="1">
    <citation type="submission" date="2019-08" db="EMBL/GenBank/DDBJ databases">
        <title>A chromosome-level genome assembly, high-density linkage maps, and genome scans reveal the genomic architecture of hybrid incompatibilities underlying speciation via character displacement in darters (Percidae: Etheostominae).</title>
        <authorList>
            <person name="Moran R.L."/>
            <person name="Catchen J.M."/>
            <person name="Fuller R.C."/>
        </authorList>
    </citation>
    <scope>NUCLEOTIDE SEQUENCE [LARGE SCALE GENOMIC DNA]</scope>
    <source>
        <strain evidence="1">EspeVRDwgs_2016</strain>
        <tissue evidence="1">Muscle</tissue>
    </source>
</reference>
<gene>
    <name evidence="1" type="ORF">FQN60_002698</name>
</gene>
<dbReference type="Proteomes" id="UP000327493">
    <property type="component" value="Chromosome 21"/>
</dbReference>